<evidence type="ECO:0000256" key="9">
    <source>
        <dbReference type="ARBA" id="ARBA00023180"/>
    </source>
</evidence>
<feature type="signal peptide" evidence="10">
    <location>
        <begin position="1"/>
        <end position="25"/>
    </location>
</feature>
<dbReference type="PANTHER" id="PTHR28650:SF1">
    <property type="entry name" value="PHOSPHATIDYLINOSITOL-GLYCAN BIOSYNTHESIS CLASS X PROTEIN"/>
    <property type="match status" value="1"/>
</dbReference>
<reference evidence="11 12" key="1">
    <citation type="journal article" date="2007" name="Nature">
        <title>Evolution of genes and genomes on the Drosophila phylogeny.</title>
        <authorList>
            <consortium name="Drosophila 12 Genomes Consortium"/>
            <person name="Clark A.G."/>
            <person name="Eisen M.B."/>
            <person name="Smith D.R."/>
            <person name="Bergman C.M."/>
            <person name="Oliver B."/>
            <person name="Markow T.A."/>
            <person name="Kaufman T.C."/>
            <person name="Kellis M."/>
            <person name="Gelbart W."/>
            <person name="Iyer V.N."/>
            <person name="Pollard D.A."/>
            <person name="Sackton T.B."/>
            <person name="Larracuente A.M."/>
            <person name="Singh N.D."/>
            <person name="Abad J.P."/>
            <person name="Abt D.N."/>
            <person name="Adryan B."/>
            <person name="Aguade M."/>
            <person name="Akashi H."/>
            <person name="Anderson W.W."/>
            <person name="Aquadro C.F."/>
            <person name="Ardell D.H."/>
            <person name="Arguello R."/>
            <person name="Artieri C.G."/>
            <person name="Barbash D.A."/>
            <person name="Barker D."/>
            <person name="Barsanti P."/>
            <person name="Batterham P."/>
            <person name="Batzoglou S."/>
            <person name="Begun D."/>
            <person name="Bhutkar A."/>
            <person name="Blanco E."/>
            <person name="Bosak S.A."/>
            <person name="Bradley R.K."/>
            <person name="Brand A.D."/>
            <person name="Brent M.R."/>
            <person name="Brooks A.N."/>
            <person name="Brown R.H."/>
            <person name="Butlin R.K."/>
            <person name="Caggese C."/>
            <person name="Calvi B.R."/>
            <person name="Bernardo de Carvalho A."/>
            <person name="Caspi A."/>
            <person name="Castrezana S."/>
            <person name="Celniker S.E."/>
            <person name="Chang J.L."/>
            <person name="Chapple C."/>
            <person name="Chatterji S."/>
            <person name="Chinwalla A."/>
            <person name="Civetta A."/>
            <person name="Clifton S.W."/>
            <person name="Comeron J.M."/>
            <person name="Costello J.C."/>
            <person name="Coyne J.A."/>
            <person name="Daub J."/>
            <person name="David R.G."/>
            <person name="Delcher A.L."/>
            <person name="Delehaunty K."/>
            <person name="Do C.B."/>
            <person name="Ebling H."/>
            <person name="Edwards K."/>
            <person name="Eickbush T."/>
            <person name="Evans J.D."/>
            <person name="Filipski A."/>
            <person name="Findeiss S."/>
            <person name="Freyhult E."/>
            <person name="Fulton L."/>
            <person name="Fulton R."/>
            <person name="Garcia A.C."/>
            <person name="Gardiner A."/>
            <person name="Garfield D.A."/>
            <person name="Garvin B.E."/>
            <person name="Gibson G."/>
            <person name="Gilbert D."/>
            <person name="Gnerre S."/>
            <person name="Godfrey J."/>
            <person name="Good R."/>
            <person name="Gotea V."/>
            <person name="Gravely B."/>
            <person name="Greenberg A.J."/>
            <person name="Griffiths-Jones S."/>
            <person name="Gross S."/>
            <person name="Guigo R."/>
            <person name="Gustafson E.A."/>
            <person name="Haerty W."/>
            <person name="Hahn M.W."/>
            <person name="Halligan D.L."/>
            <person name="Halpern A.L."/>
            <person name="Halter G.M."/>
            <person name="Han M.V."/>
            <person name="Heger A."/>
            <person name="Hillier L."/>
            <person name="Hinrichs A.S."/>
            <person name="Holmes I."/>
            <person name="Hoskins R.A."/>
            <person name="Hubisz M.J."/>
            <person name="Hultmark D."/>
            <person name="Huntley M.A."/>
            <person name="Jaffe D.B."/>
            <person name="Jagadeeshan S."/>
            <person name="Jeck W.R."/>
            <person name="Johnson J."/>
            <person name="Jones C.D."/>
            <person name="Jordan W.C."/>
            <person name="Karpen G.H."/>
            <person name="Kataoka E."/>
            <person name="Keightley P.D."/>
            <person name="Kheradpour P."/>
            <person name="Kirkness E.F."/>
            <person name="Koerich L.B."/>
            <person name="Kristiansen K."/>
            <person name="Kudrna D."/>
            <person name="Kulathinal R.J."/>
            <person name="Kumar S."/>
            <person name="Kwok R."/>
            <person name="Lander E."/>
            <person name="Langley C.H."/>
            <person name="Lapoint R."/>
            <person name="Lazzaro B.P."/>
            <person name="Lee S.J."/>
            <person name="Levesque L."/>
            <person name="Li R."/>
            <person name="Lin C.F."/>
            <person name="Lin M.F."/>
            <person name="Lindblad-Toh K."/>
            <person name="Llopart A."/>
            <person name="Long M."/>
            <person name="Low L."/>
            <person name="Lozovsky E."/>
            <person name="Lu J."/>
            <person name="Luo M."/>
            <person name="Machado C.A."/>
            <person name="Makalowski W."/>
            <person name="Marzo M."/>
            <person name="Matsuda M."/>
            <person name="Matzkin L."/>
            <person name="McAllister B."/>
            <person name="McBride C.S."/>
            <person name="McKernan B."/>
            <person name="McKernan K."/>
            <person name="Mendez-Lago M."/>
            <person name="Minx P."/>
            <person name="Mollenhauer M.U."/>
            <person name="Montooth K."/>
            <person name="Mount S.M."/>
            <person name="Mu X."/>
            <person name="Myers E."/>
            <person name="Negre B."/>
            <person name="Newfeld S."/>
            <person name="Nielsen R."/>
            <person name="Noor M.A."/>
            <person name="O'Grady P."/>
            <person name="Pachter L."/>
            <person name="Papaceit M."/>
            <person name="Parisi M.J."/>
            <person name="Parisi M."/>
            <person name="Parts L."/>
            <person name="Pedersen J.S."/>
            <person name="Pesole G."/>
            <person name="Phillippy A.M."/>
            <person name="Ponting C.P."/>
            <person name="Pop M."/>
            <person name="Porcelli D."/>
            <person name="Powell J.R."/>
            <person name="Prohaska S."/>
            <person name="Pruitt K."/>
            <person name="Puig M."/>
            <person name="Quesneville H."/>
            <person name="Ram K.R."/>
            <person name="Rand D."/>
            <person name="Rasmussen M.D."/>
            <person name="Reed L.K."/>
            <person name="Reenan R."/>
            <person name="Reily A."/>
            <person name="Remington K.A."/>
            <person name="Rieger T.T."/>
            <person name="Ritchie M.G."/>
            <person name="Robin C."/>
            <person name="Rogers Y.H."/>
            <person name="Rohde C."/>
            <person name="Rozas J."/>
            <person name="Rubenfield M.J."/>
            <person name="Ruiz A."/>
            <person name="Russo S."/>
            <person name="Salzberg S.L."/>
            <person name="Sanchez-Gracia A."/>
            <person name="Saranga D.J."/>
            <person name="Sato H."/>
            <person name="Schaeffer S.W."/>
            <person name="Schatz M.C."/>
            <person name="Schlenke T."/>
            <person name="Schwartz R."/>
            <person name="Segarra C."/>
            <person name="Singh R.S."/>
            <person name="Sirot L."/>
            <person name="Sirota M."/>
            <person name="Sisneros N.B."/>
            <person name="Smith C.D."/>
            <person name="Smith T.F."/>
            <person name="Spieth J."/>
            <person name="Stage D.E."/>
            <person name="Stark A."/>
            <person name="Stephan W."/>
            <person name="Strausberg R.L."/>
            <person name="Strempel S."/>
            <person name="Sturgill D."/>
            <person name="Sutton G."/>
            <person name="Sutton G.G."/>
            <person name="Tao W."/>
            <person name="Teichmann S."/>
            <person name="Tobari Y.N."/>
            <person name="Tomimura Y."/>
            <person name="Tsolas J.M."/>
            <person name="Valente V.L."/>
            <person name="Venter E."/>
            <person name="Venter J.C."/>
            <person name="Vicario S."/>
            <person name="Vieira F.G."/>
            <person name="Vilella A.J."/>
            <person name="Villasante A."/>
            <person name="Walenz B."/>
            <person name="Wang J."/>
            <person name="Wasserman M."/>
            <person name="Watts T."/>
            <person name="Wilson D."/>
            <person name="Wilson R.K."/>
            <person name="Wing R.A."/>
            <person name="Wolfner M.F."/>
            <person name="Wong A."/>
            <person name="Wong G.K."/>
            <person name="Wu C.I."/>
            <person name="Wu G."/>
            <person name="Yamamoto D."/>
            <person name="Yang H.P."/>
            <person name="Yang S.P."/>
            <person name="Yorke J.A."/>
            <person name="Yoshida K."/>
            <person name="Zdobnov E."/>
            <person name="Zhang P."/>
            <person name="Zhang Y."/>
            <person name="Zimin A.V."/>
            <person name="Baldwin J."/>
            <person name="Abdouelleil A."/>
            <person name="Abdulkadir J."/>
            <person name="Abebe A."/>
            <person name="Abera B."/>
            <person name="Abreu J."/>
            <person name="Acer S.C."/>
            <person name="Aftuck L."/>
            <person name="Alexander A."/>
            <person name="An P."/>
            <person name="Anderson E."/>
            <person name="Anderson S."/>
            <person name="Arachi H."/>
            <person name="Azer M."/>
            <person name="Bachantsang P."/>
            <person name="Barry A."/>
            <person name="Bayul T."/>
            <person name="Berlin A."/>
            <person name="Bessette D."/>
            <person name="Bloom T."/>
            <person name="Blye J."/>
            <person name="Boguslavskiy L."/>
            <person name="Bonnet C."/>
            <person name="Boukhgalter B."/>
            <person name="Bourzgui I."/>
            <person name="Brown A."/>
            <person name="Cahill P."/>
            <person name="Channer S."/>
            <person name="Cheshatsang Y."/>
            <person name="Chuda L."/>
            <person name="Citroen M."/>
            <person name="Collymore A."/>
            <person name="Cooke P."/>
            <person name="Costello M."/>
            <person name="D'Aco K."/>
            <person name="Daza R."/>
            <person name="De Haan G."/>
            <person name="DeGray S."/>
            <person name="DeMaso C."/>
            <person name="Dhargay N."/>
            <person name="Dooley K."/>
            <person name="Dooley E."/>
            <person name="Doricent M."/>
            <person name="Dorje P."/>
            <person name="Dorjee K."/>
            <person name="Dupes A."/>
            <person name="Elong R."/>
            <person name="Falk J."/>
            <person name="Farina A."/>
            <person name="Faro S."/>
            <person name="Ferguson D."/>
            <person name="Fisher S."/>
            <person name="Foley C.D."/>
            <person name="Franke A."/>
            <person name="Friedrich D."/>
            <person name="Gadbois L."/>
            <person name="Gearin G."/>
            <person name="Gearin C.R."/>
            <person name="Giannoukos G."/>
            <person name="Goode T."/>
            <person name="Graham J."/>
            <person name="Grandbois E."/>
            <person name="Grewal S."/>
            <person name="Gyaltsen K."/>
            <person name="Hafez N."/>
            <person name="Hagos B."/>
            <person name="Hall J."/>
            <person name="Henson C."/>
            <person name="Hollinger A."/>
            <person name="Honan T."/>
            <person name="Huard M.D."/>
            <person name="Hughes L."/>
            <person name="Hurhula B."/>
            <person name="Husby M.E."/>
            <person name="Kamat A."/>
            <person name="Kanga B."/>
            <person name="Kashin S."/>
            <person name="Khazanovich D."/>
            <person name="Kisner P."/>
            <person name="Lance K."/>
            <person name="Lara M."/>
            <person name="Lee W."/>
            <person name="Lennon N."/>
            <person name="Letendre F."/>
            <person name="LeVine R."/>
            <person name="Lipovsky A."/>
            <person name="Liu X."/>
            <person name="Liu J."/>
            <person name="Liu S."/>
            <person name="Lokyitsang T."/>
            <person name="Lokyitsang Y."/>
            <person name="Lubonja R."/>
            <person name="Lui A."/>
            <person name="MacDonald P."/>
            <person name="Magnisalis V."/>
            <person name="Maru K."/>
            <person name="Matthews C."/>
            <person name="McCusker W."/>
            <person name="McDonough S."/>
            <person name="Mehta T."/>
            <person name="Meldrim J."/>
            <person name="Meneus L."/>
            <person name="Mihai O."/>
            <person name="Mihalev A."/>
            <person name="Mihova T."/>
            <person name="Mittelman R."/>
            <person name="Mlenga V."/>
            <person name="Montmayeur A."/>
            <person name="Mulrain L."/>
            <person name="Navidi A."/>
            <person name="Naylor J."/>
            <person name="Negash T."/>
            <person name="Nguyen T."/>
            <person name="Nguyen N."/>
            <person name="Nicol R."/>
            <person name="Norbu C."/>
            <person name="Norbu N."/>
            <person name="Novod N."/>
            <person name="O'Neill B."/>
            <person name="Osman S."/>
            <person name="Markiewicz E."/>
            <person name="Oyono O.L."/>
            <person name="Patti C."/>
            <person name="Phunkhang P."/>
            <person name="Pierre F."/>
            <person name="Priest M."/>
            <person name="Raghuraman S."/>
            <person name="Rege F."/>
            <person name="Reyes R."/>
            <person name="Rise C."/>
            <person name="Rogov P."/>
            <person name="Ross K."/>
            <person name="Ryan E."/>
            <person name="Settipalli S."/>
            <person name="Shea T."/>
            <person name="Sherpa N."/>
            <person name="Shi L."/>
            <person name="Shih D."/>
            <person name="Sparrow T."/>
            <person name="Spaulding J."/>
            <person name="Stalker J."/>
            <person name="Stange-Thomann N."/>
            <person name="Stavropoulos S."/>
            <person name="Stone C."/>
            <person name="Strader C."/>
            <person name="Tesfaye S."/>
            <person name="Thomson T."/>
            <person name="Thoulutsang Y."/>
            <person name="Thoulutsang D."/>
            <person name="Topham K."/>
            <person name="Topping I."/>
            <person name="Tsamla T."/>
            <person name="Vassiliev H."/>
            <person name="Vo A."/>
            <person name="Wangchuk T."/>
            <person name="Wangdi T."/>
            <person name="Weiand M."/>
            <person name="Wilkinson J."/>
            <person name="Wilson A."/>
            <person name="Yadav S."/>
            <person name="Young G."/>
            <person name="Yu Q."/>
            <person name="Zembek L."/>
            <person name="Zhong D."/>
            <person name="Zimmer A."/>
            <person name="Zwirko Z."/>
            <person name="Jaffe D.B."/>
            <person name="Alvarez P."/>
            <person name="Brockman W."/>
            <person name="Butler J."/>
            <person name="Chin C."/>
            <person name="Gnerre S."/>
            <person name="Grabherr M."/>
            <person name="Kleber M."/>
            <person name="Mauceli E."/>
            <person name="MacCallum I."/>
        </authorList>
    </citation>
    <scope>NUCLEOTIDE SEQUENCE [LARGE SCALE GENOMIC DNA]</scope>
    <source>
        <strain evidence="11 12">TSC#14021-0224.01</strain>
    </source>
</reference>
<keyword evidence="12" id="KW-1185">Reference proteome</keyword>
<dbReference type="HOGENOM" id="CLU_1157230_0_0_1"/>
<evidence type="ECO:0000256" key="3">
    <source>
        <dbReference type="ARBA" id="ARBA00010345"/>
    </source>
</evidence>
<dbReference type="GO" id="GO:0006506">
    <property type="term" value="P:GPI anchor biosynthetic process"/>
    <property type="evidence" value="ECO:0007669"/>
    <property type="project" value="UniProtKB-UniPathway"/>
</dbReference>
<dbReference type="Proteomes" id="UP000008711">
    <property type="component" value="Unassembled WGS sequence"/>
</dbReference>
<organism evidence="11 12">
    <name type="scientific">Drosophila erecta</name>
    <name type="common">Fruit fly</name>
    <dbReference type="NCBI Taxonomy" id="7220"/>
    <lineage>
        <taxon>Eukaryota</taxon>
        <taxon>Metazoa</taxon>
        <taxon>Ecdysozoa</taxon>
        <taxon>Arthropoda</taxon>
        <taxon>Hexapoda</taxon>
        <taxon>Insecta</taxon>
        <taxon>Pterygota</taxon>
        <taxon>Neoptera</taxon>
        <taxon>Endopterygota</taxon>
        <taxon>Diptera</taxon>
        <taxon>Brachycera</taxon>
        <taxon>Muscomorpha</taxon>
        <taxon>Ephydroidea</taxon>
        <taxon>Drosophilidae</taxon>
        <taxon>Drosophila</taxon>
        <taxon>Sophophora</taxon>
    </lineage>
</organism>
<accession>B3N9C6</accession>
<dbReference type="UniPathway" id="UPA00196"/>
<reference evidence="11 12" key="2">
    <citation type="journal article" date="2008" name="Bioinformatics">
        <title>Assembly reconciliation.</title>
        <authorList>
            <person name="Zimin A.V."/>
            <person name="Smith D.R."/>
            <person name="Sutton G."/>
            <person name="Yorke J.A."/>
        </authorList>
    </citation>
    <scope>NUCLEOTIDE SEQUENCE [LARGE SCALE GENOMIC DNA]</scope>
    <source>
        <strain evidence="11 12">TSC#14021-0224.01</strain>
    </source>
</reference>
<feature type="transmembrane region" description="Helical" evidence="10">
    <location>
        <begin position="229"/>
        <end position="250"/>
    </location>
</feature>
<proteinExistence type="inferred from homology"/>
<dbReference type="EMBL" id="CH954177">
    <property type="protein sequence ID" value="EDV59613.2"/>
    <property type="molecule type" value="Genomic_DNA"/>
</dbReference>
<evidence type="ECO:0000256" key="6">
    <source>
        <dbReference type="ARBA" id="ARBA00022824"/>
    </source>
</evidence>
<gene>
    <name evidence="11" type="primary">Dere\GG10697</name>
    <name evidence="11" type="synonym">dere_GLEANR_10599</name>
    <name evidence="11" type="synonym">GG10697</name>
    <name evidence="11" type="ORF">Dere_GG10697</name>
</gene>
<dbReference type="Pfam" id="PF08320">
    <property type="entry name" value="PIG-X"/>
    <property type="match status" value="1"/>
</dbReference>
<dbReference type="AlphaFoldDB" id="B3N9C6"/>
<evidence type="ECO:0000256" key="2">
    <source>
        <dbReference type="ARBA" id="ARBA00004687"/>
    </source>
</evidence>
<dbReference type="OrthoDB" id="5546453at2759"/>
<evidence type="ECO:0000256" key="4">
    <source>
        <dbReference type="ARBA" id="ARBA00022502"/>
    </source>
</evidence>
<comment type="function">
    <text evidence="10">Stabilizing subunit of the glycosylphosphatidylinositol-mannosyltransferase I complex which catalyzes the transfer of the first mannose, via an alpha-1,4 bond from a dolichol-phosphate-mannose (Dol-P-Man) to the glucosaminyl acyl phosphatidylinositol (GlcN-(acyl)PI) intermediate to generate alpha-D-Man-(1-&gt;4)-alpha-D-GlcN-(1-&gt;6)-(1-radyl,2-acyl-sn-glycero-3-phospho)-2-acyl-inositol and participates in the sixth step of the glycosylphosphatidylinositol-anchor biosynthesis. Probably acts by stabilizing the mannosyltransferase PIGM.</text>
</comment>
<protein>
    <recommendedName>
        <fullName evidence="10">Phosphatidylinositol-glycan biosynthesis class X protein</fullName>
    </recommendedName>
</protein>
<evidence type="ECO:0000256" key="8">
    <source>
        <dbReference type="ARBA" id="ARBA00023136"/>
    </source>
</evidence>
<keyword evidence="7 10" id="KW-1133">Transmembrane helix</keyword>
<evidence type="ECO:0000256" key="1">
    <source>
        <dbReference type="ARBA" id="ARBA00004389"/>
    </source>
</evidence>
<evidence type="ECO:0000256" key="5">
    <source>
        <dbReference type="ARBA" id="ARBA00022692"/>
    </source>
</evidence>
<feature type="chain" id="PRO_5025086565" description="Phosphatidylinositol-glycan biosynthesis class X protein" evidence="10">
    <location>
        <begin position="26"/>
        <end position="274"/>
    </location>
</feature>
<dbReference type="PANTHER" id="PTHR28650">
    <property type="entry name" value="PHOSPHATIDYLINOSITOL-GLYCAN BIOSYNTHESIS CLASS X PROTEIN"/>
    <property type="match status" value="1"/>
</dbReference>
<keyword evidence="6 10" id="KW-0256">Endoplasmic reticulum</keyword>
<dbReference type="InterPro" id="IPR013233">
    <property type="entry name" value="PIG-X/PBN1"/>
</dbReference>
<comment type="subcellular location">
    <subcellularLocation>
        <location evidence="1 10">Endoplasmic reticulum membrane</location>
        <topology evidence="1 10">Single-pass membrane protein</topology>
    </subcellularLocation>
</comment>
<dbReference type="KEGG" id="der:6543216"/>
<dbReference type="InterPro" id="IPR040039">
    <property type="entry name" value="PIGX"/>
</dbReference>
<keyword evidence="4 10" id="KW-0337">GPI-anchor biosynthesis</keyword>
<comment type="similarity">
    <text evidence="3 10">Belongs to the PIGX family.</text>
</comment>
<keyword evidence="10" id="KW-0732">Signal</keyword>
<keyword evidence="9" id="KW-0325">Glycoprotein</keyword>
<sequence length="274" mass="31123">MHSKRINKCLLLTFVVCLLGGAGNCYVPIEPPIVHVEMDKAGMHRTLNYRLRFDIPLVGKDCEYMLLQDLPASIYISTDELDDLQRLKRLNAIYPKFVNIEVATERAQPFSVLLRGTPKITESLALPVHFRYHAPSDKRSAATVAIPLPELYLNCPMADSALIENDLVARPDKLYCLNAPESRFDENHVKDGQPTTMANLERCNWRRVHVDCQLKMPLRAEIPVGQANAYGPVLCGTILLGWSLALWTIIHSMANTRRINQRLNEQRLLQQKVK</sequence>
<comment type="pathway">
    <text evidence="2 10">Glycolipid biosynthesis; glycosylphosphatidylinositol-anchor biosynthesis.</text>
</comment>
<name>B3N9C6_DROER</name>
<evidence type="ECO:0000313" key="12">
    <source>
        <dbReference type="Proteomes" id="UP000008711"/>
    </source>
</evidence>
<keyword evidence="5 10" id="KW-0812">Transmembrane</keyword>
<evidence type="ECO:0000313" key="11">
    <source>
        <dbReference type="EMBL" id="EDV59613.2"/>
    </source>
</evidence>
<dbReference type="eggNOG" id="ENOG502S32M">
    <property type="taxonomic scope" value="Eukaryota"/>
</dbReference>
<keyword evidence="8 10" id="KW-0472">Membrane</keyword>
<evidence type="ECO:0000256" key="7">
    <source>
        <dbReference type="ARBA" id="ARBA00022989"/>
    </source>
</evidence>
<dbReference type="GO" id="GO:0005789">
    <property type="term" value="C:endoplasmic reticulum membrane"/>
    <property type="evidence" value="ECO:0007669"/>
    <property type="project" value="UniProtKB-SubCell"/>
</dbReference>
<evidence type="ECO:0000256" key="10">
    <source>
        <dbReference type="RuleBase" id="RU366056"/>
    </source>
</evidence>